<dbReference type="EMBL" id="CAFBLE010000002">
    <property type="protein sequence ID" value="CAB4857937.1"/>
    <property type="molecule type" value="Genomic_DNA"/>
</dbReference>
<proteinExistence type="predicted"/>
<dbReference type="GO" id="GO:0016301">
    <property type="term" value="F:kinase activity"/>
    <property type="evidence" value="ECO:0007669"/>
    <property type="project" value="UniProtKB-KW"/>
</dbReference>
<evidence type="ECO:0000256" key="6">
    <source>
        <dbReference type="ARBA" id="ARBA00022683"/>
    </source>
</evidence>
<evidence type="ECO:0000256" key="4">
    <source>
        <dbReference type="ARBA" id="ARBA00022597"/>
    </source>
</evidence>
<feature type="domain" description="PTS EIIB type-4" evidence="8">
    <location>
        <begin position="1"/>
        <end position="164"/>
    </location>
</feature>
<evidence type="ECO:0000256" key="1">
    <source>
        <dbReference type="ARBA" id="ARBA00004496"/>
    </source>
</evidence>
<keyword evidence="4" id="KW-0762">Sugar transport</keyword>
<evidence type="ECO:0000313" key="13">
    <source>
        <dbReference type="EMBL" id="CAB5054453.1"/>
    </source>
</evidence>
<evidence type="ECO:0000256" key="3">
    <source>
        <dbReference type="ARBA" id="ARBA00022490"/>
    </source>
</evidence>
<dbReference type="InterPro" id="IPR036667">
    <property type="entry name" value="PTS_IIB_sorbose-sp_sf"/>
</dbReference>
<dbReference type="GO" id="GO:0005737">
    <property type="term" value="C:cytoplasm"/>
    <property type="evidence" value="ECO:0007669"/>
    <property type="project" value="UniProtKB-SubCell"/>
</dbReference>
<evidence type="ECO:0000259" key="8">
    <source>
        <dbReference type="PROSITE" id="PS51101"/>
    </source>
</evidence>
<protein>
    <submittedName>
        <fullName evidence="13">Unannotated protein</fullName>
    </submittedName>
</protein>
<accession>A0A6J7TM34</accession>
<organism evidence="13">
    <name type="scientific">freshwater metagenome</name>
    <dbReference type="NCBI Taxonomy" id="449393"/>
    <lineage>
        <taxon>unclassified sequences</taxon>
        <taxon>metagenomes</taxon>
        <taxon>ecological metagenomes</taxon>
    </lineage>
</organism>
<keyword evidence="3" id="KW-0963">Cytoplasm</keyword>
<reference evidence="13" key="1">
    <citation type="submission" date="2020-05" db="EMBL/GenBank/DDBJ databases">
        <authorList>
            <person name="Chiriac C."/>
            <person name="Salcher M."/>
            <person name="Ghai R."/>
            <person name="Kavagutti S V."/>
        </authorList>
    </citation>
    <scope>NUCLEOTIDE SEQUENCE</scope>
</reference>
<evidence type="ECO:0000313" key="12">
    <source>
        <dbReference type="EMBL" id="CAB4913021.1"/>
    </source>
</evidence>
<dbReference type="GO" id="GO:0009401">
    <property type="term" value="P:phosphoenolpyruvate-dependent sugar phosphotransferase system"/>
    <property type="evidence" value="ECO:0007669"/>
    <property type="project" value="UniProtKB-KW"/>
</dbReference>
<comment type="subcellular location">
    <subcellularLocation>
        <location evidence="1">Cytoplasm</location>
    </subcellularLocation>
</comment>
<dbReference type="EMBL" id="CAEZWT010000003">
    <property type="protein sequence ID" value="CAB4657509.1"/>
    <property type="molecule type" value="Genomic_DNA"/>
</dbReference>
<dbReference type="EMBL" id="CAFBQL010000002">
    <property type="protein sequence ID" value="CAB5054453.1"/>
    <property type="molecule type" value="Genomic_DNA"/>
</dbReference>
<keyword evidence="6" id="KW-0598">Phosphotransferase system</keyword>
<dbReference type="EMBL" id="CAFBMV010000001">
    <property type="protein sequence ID" value="CAB4913021.1"/>
    <property type="molecule type" value="Genomic_DNA"/>
</dbReference>
<dbReference type="Gene3D" id="3.40.35.10">
    <property type="entry name" value="Phosphotransferase system, sorbose subfamily IIB component"/>
    <property type="match status" value="1"/>
</dbReference>
<dbReference type="EMBL" id="CAEZZC010000004">
    <property type="protein sequence ID" value="CAB4744864.1"/>
    <property type="molecule type" value="Genomic_DNA"/>
</dbReference>
<dbReference type="GO" id="GO:0008982">
    <property type="term" value="F:protein-N(PI)-phosphohistidine-sugar phosphotransferase activity"/>
    <property type="evidence" value="ECO:0007669"/>
    <property type="project" value="InterPro"/>
</dbReference>
<keyword evidence="2" id="KW-0813">Transport</keyword>
<evidence type="ECO:0000256" key="5">
    <source>
        <dbReference type="ARBA" id="ARBA00022679"/>
    </source>
</evidence>
<dbReference type="InterPro" id="IPR004720">
    <property type="entry name" value="PTS_IIB_sorbose-sp"/>
</dbReference>
<gene>
    <name evidence="9" type="ORF">UFOPK2289_00223</name>
    <name evidence="10" type="ORF">UFOPK2822_00437</name>
    <name evidence="11" type="ORF">UFOPK3346_00299</name>
    <name evidence="12" type="ORF">UFOPK3670_00171</name>
    <name evidence="13" type="ORF">UFOPK4308_00326</name>
</gene>
<keyword evidence="5" id="KW-0808">Transferase</keyword>
<evidence type="ECO:0000313" key="9">
    <source>
        <dbReference type="EMBL" id="CAB4657509.1"/>
    </source>
</evidence>
<evidence type="ECO:0000313" key="11">
    <source>
        <dbReference type="EMBL" id="CAB4857937.1"/>
    </source>
</evidence>
<dbReference type="SUPFAM" id="SSF52728">
    <property type="entry name" value="PTS IIb component"/>
    <property type="match status" value="1"/>
</dbReference>
<evidence type="ECO:0000256" key="2">
    <source>
        <dbReference type="ARBA" id="ARBA00022448"/>
    </source>
</evidence>
<evidence type="ECO:0000313" key="10">
    <source>
        <dbReference type="EMBL" id="CAB4744864.1"/>
    </source>
</evidence>
<dbReference type="Pfam" id="PF03830">
    <property type="entry name" value="PTSIIB_sorb"/>
    <property type="match status" value="1"/>
</dbReference>
<name>A0A6J7TM34_9ZZZZ</name>
<sequence>MVLSLARVDDRLIHGQVIAVWLRKLSPEIIVIADDETAADEFLSELLQFAGPPGVSVEVYSAADSVPRLKELAQSPKKIFLLMRSPLTALALVKNGLSLPVLNVGGIGAAADRKKLYKNISASDSEVAAMNTLEDLGTKVEIRIVADDSPVAFASLDLAQAARSVL</sequence>
<dbReference type="PROSITE" id="PS51101">
    <property type="entry name" value="PTS_EIIB_TYPE_4"/>
    <property type="match status" value="1"/>
</dbReference>
<evidence type="ECO:0000256" key="7">
    <source>
        <dbReference type="ARBA" id="ARBA00022777"/>
    </source>
</evidence>
<dbReference type="AlphaFoldDB" id="A0A6J7TM34"/>
<keyword evidence="7" id="KW-0418">Kinase</keyword>